<dbReference type="Gene3D" id="1.10.10.10">
    <property type="entry name" value="Winged helix-like DNA-binding domain superfamily/Winged helix DNA-binding domain"/>
    <property type="match status" value="1"/>
</dbReference>
<reference evidence="7" key="2">
    <citation type="journal article" date="2001" name="Science">
        <title>The composite genome of the legume symbiont Sinorhizobium meliloti.</title>
        <authorList>
            <person name="Galibert F."/>
            <person name="Finan T.M."/>
            <person name="Long S.R."/>
            <person name="Puehler A."/>
            <person name="Abola P."/>
            <person name="Ampe F."/>
            <person name="Barloy-Hubler F."/>
            <person name="Barnett M.J."/>
            <person name="Becker A."/>
            <person name="Boistard P."/>
            <person name="Bothe G."/>
            <person name="Boutry M."/>
            <person name="Bowser L."/>
            <person name="Buhrmester J."/>
            <person name="Cadieu E."/>
            <person name="Capela D."/>
            <person name="Chain P."/>
            <person name="Cowie A."/>
            <person name="Davis R.W."/>
            <person name="Dreano S."/>
            <person name="Federspiel N.A."/>
            <person name="Fisher R.F."/>
            <person name="Gloux S."/>
            <person name="Godrie T."/>
            <person name="Goffeau A."/>
            <person name="Golding B."/>
            <person name="Gouzy J."/>
            <person name="Gurjal M."/>
            <person name="Hernandez-Lucas I."/>
            <person name="Hong A."/>
            <person name="Huizar L."/>
            <person name="Hyman R.W."/>
            <person name="Jones T."/>
            <person name="Kahn D."/>
            <person name="Kahn M.L."/>
            <person name="Kalman S."/>
            <person name="Keating D.H."/>
            <person name="Kiss E."/>
            <person name="Komp C."/>
            <person name="Lelaure V."/>
            <person name="Masuy D."/>
            <person name="Palm C."/>
            <person name="Peck M.C."/>
            <person name="Pohl T.M."/>
            <person name="Portetelle D."/>
            <person name="Purnelle B."/>
            <person name="Ramsperger U."/>
            <person name="Surzycki R."/>
            <person name="Thebault P."/>
            <person name="Vandenbol M."/>
            <person name="Vorhoelter F.J."/>
            <person name="Weidner S."/>
            <person name="Wells D.H."/>
            <person name="Wong K."/>
            <person name="Yeh K.-C."/>
            <person name="Batut J."/>
        </authorList>
    </citation>
    <scope>NUCLEOTIDE SEQUENCE [LARGE SCALE GENOMIC DNA]</scope>
    <source>
        <strain evidence="7">1021</strain>
        <plasmid evidence="7">Plasmid pSymA</plasmid>
    </source>
</reference>
<dbReference type="InterPro" id="IPR000595">
    <property type="entry name" value="cNMP-bd_dom"/>
</dbReference>
<dbReference type="KEGG" id="sme:SMa1141"/>
<dbReference type="InterPro" id="IPR014710">
    <property type="entry name" value="RmlC-like_jellyroll"/>
</dbReference>
<dbReference type="Proteomes" id="UP000001976">
    <property type="component" value="Plasmid pSymA"/>
</dbReference>
<keyword evidence="3" id="KW-0804">Transcription</keyword>
<name>Q92Z75_RHIME</name>
<dbReference type="EnsemblBacteria" id="AAK65275">
    <property type="protein sequence ID" value="AAK65275"/>
    <property type="gene ID" value="SMa1141"/>
</dbReference>
<dbReference type="PANTHER" id="PTHR24567">
    <property type="entry name" value="CRP FAMILY TRANSCRIPTIONAL REGULATORY PROTEIN"/>
    <property type="match status" value="1"/>
</dbReference>
<feature type="domain" description="HTH crp-type" evidence="5">
    <location>
        <begin position="148"/>
        <end position="220"/>
    </location>
</feature>
<evidence type="ECO:0000256" key="1">
    <source>
        <dbReference type="ARBA" id="ARBA00023015"/>
    </source>
</evidence>
<dbReference type="RefSeq" id="WP_010967596.1">
    <property type="nucleotide sequence ID" value="NC_003037.1"/>
</dbReference>
<dbReference type="Pfam" id="PF13545">
    <property type="entry name" value="HTH_Crp_2"/>
    <property type="match status" value="1"/>
</dbReference>
<accession>Q92Z75</accession>
<dbReference type="OrthoDB" id="667966at2"/>
<sequence length="254" mass="28601">MNAQVVSMQDARTRATCSQAFPVADLSSLFARQPVERFAPAQAVFWQGDEATHIFEVTVGMLRALRLLGDGRRIIVGFLRPGDLLGVSLKERYLYTVEAVSSVELRRFPRRRFEDEVARHSNLQQQLFSRLRDEMTAAQDQAVLLSRRSAEEKLANFFLLMGQNQNCKQTSIVDLPMTRLDIADYLGMTIETVSRTITKLANSGVIATPERRSVTVLKMETLRSLADGDESDYWTPSPYRVRSMHPPVFEGGGA</sequence>
<dbReference type="PANTHER" id="PTHR24567:SF75">
    <property type="entry name" value="FUMARATE AND NITRATE REDUCTION REGULATORY PROTEIN"/>
    <property type="match status" value="1"/>
</dbReference>
<dbReference type="PRINTS" id="PR00034">
    <property type="entry name" value="HTHCRP"/>
</dbReference>
<evidence type="ECO:0000313" key="6">
    <source>
        <dbReference type="EMBL" id="AAK65275.1"/>
    </source>
</evidence>
<dbReference type="InterPro" id="IPR012318">
    <property type="entry name" value="HTH_CRP"/>
</dbReference>
<feature type="domain" description="Cyclic nucleotide-binding" evidence="4">
    <location>
        <begin position="38"/>
        <end position="86"/>
    </location>
</feature>
<dbReference type="PATRIC" id="fig|266834.11.peg.639"/>
<keyword evidence="2" id="KW-0238">DNA-binding</keyword>
<dbReference type="SUPFAM" id="SSF51206">
    <property type="entry name" value="cAMP-binding domain-like"/>
    <property type="match status" value="1"/>
</dbReference>
<keyword evidence="7" id="KW-1185">Reference proteome</keyword>
<dbReference type="InterPro" id="IPR018490">
    <property type="entry name" value="cNMP-bd_dom_sf"/>
</dbReference>
<evidence type="ECO:0000313" key="7">
    <source>
        <dbReference type="Proteomes" id="UP000001976"/>
    </source>
</evidence>
<dbReference type="GO" id="GO:0003677">
    <property type="term" value="F:DNA binding"/>
    <property type="evidence" value="ECO:0007669"/>
    <property type="project" value="UniProtKB-KW"/>
</dbReference>
<dbReference type="PROSITE" id="PS00042">
    <property type="entry name" value="HTH_CRP_1"/>
    <property type="match status" value="1"/>
</dbReference>
<geneLocation type="plasmid" evidence="6 7">
    <name>pSymA</name>
</geneLocation>
<dbReference type="Gene3D" id="2.60.120.10">
    <property type="entry name" value="Jelly Rolls"/>
    <property type="match status" value="1"/>
</dbReference>
<dbReference type="GO" id="GO:0003700">
    <property type="term" value="F:DNA-binding transcription factor activity"/>
    <property type="evidence" value="ECO:0007669"/>
    <property type="project" value="InterPro"/>
</dbReference>
<keyword evidence="6" id="KW-0614">Plasmid</keyword>
<keyword evidence="1" id="KW-0805">Transcription regulation</keyword>
<dbReference type="SMART" id="SM00419">
    <property type="entry name" value="HTH_CRP"/>
    <property type="match status" value="1"/>
</dbReference>
<dbReference type="SUPFAM" id="SSF46785">
    <property type="entry name" value="Winged helix' DNA-binding domain"/>
    <property type="match status" value="1"/>
</dbReference>
<dbReference type="InterPro" id="IPR050397">
    <property type="entry name" value="Env_Response_Regulators"/>
</dbReference>
<evidence type="ECO:0000259" key="5">
    <source>
        <dbReference type="PROSITE" id="PS51063"/>
    </source>
</evidence>
<dbReference type="GO" id="GO:0005829">
    <property type="term" value="C:cytosol"/>
    <property type="evidence" value="ECO:0007669"/>
    <property type="project" value="TreeGrafter"/>
</dbReference>
<dbReference type="InterPro" id="IPR036390">
    <property type="entry name" value="WH_DNA-bd_sf"/>
</dbReference>
<dbReference type="HOGENOM" id="CLU_075053_0_1_5"/>
<dbReference type="InterPro" id="IPR036388">
    <property type="entry name" value="WH-like_DNA-bd_sf"/>
</dbReference>
<evidence type="ECO:0000256" key="2">
    <source>
        <dbReference type="ARBA" id="ARBA00023125"/>
    </source>
</evidence>
<dbReference type="Pfam" id="PF00027">
    <property type="entry name" value="cNMP_binding"/>
    <property type="match status" value="1"/>
</dbReference>
<dbReference type="CDD" id="cd00038">
    <property type="entry name" value="CAP_ED"/>
    <property type="match status" value="1"/>
</dbReference>
<dbReference type="PIR" id="A95339">
    <property type="entry name" value="A95339"/>
</dbReference>
<evidence type="ECO:0000256" key="3">
    <source>
        <dbReference type="ARBA" id="ARBA00023163"/>
    </source>
</evidence>
<reference evidence="6 7" key="1">
    <citation type="journal article" date="2001" name="Proc. Natl. Acad. Sci. U.S.A.">
        <title>Nucleotide sequence and predicted functions of the entire Sinorhizobium meliloti pSymA megaplasmid.</title>
        <authorList>
            <person name="Barnett M.J."/>
            <person name="Fisher R.F."/>
            <person name="Jones T."/>
            <person name="Komp C."/>
            <person name="Abola A.P."/>
            <person name="Barloy-Hubler F."/>
            <person name="Bowser L."/>
            <person name="Capela D."/>
            <person name="Galibert F."/>
            <person name="Gouzy J."/>
            <person name="Gurjal M."/>
            <person name="Hong A."/>
            <person name="Huizar L."/>
            <person name="Hyman R.W."/>
            <person name="Kahn D."/>
            <person name="Kahn M.L."/>
            <person name="Kalman S."/>
            <person name="Keating D.H."/>
            <person name="Palm C."/>
            <person name="Peck M.C."/>
            <person name="Surzycki R."/>
            <person name="Wells D.H."/>
            <person name="Yeh K.-C."/>
            <person name="Davis R.W."/>
            <person name="Federspiel N.A."/>
            <person name="Long S.R."/>
        </authorList>
    </citation>
    <scope>NUCLEOTIDE SEQUENCE [LARGE SCALE GENOMIC DNA]</scope>
    <source>
        <strain evidence="6 7">1021</strain>
        <plasmid evidence="7">Plasmid pSymA</plasmid>
    </source>
</reference>
<dbReference type="SMART" id="SM00100">
    <property type="entry name" value="cNMP"/>
    <property type="match status" value="1"/>
</dbReference>
<protein>
    <submittedName>
        <fullName evidence="6">Transcriptional regulator, CAP/Crp family</fullName>
    </submittedName>
</protein>
<evidence type="ECO:0000259" key="4">
    <source>
        <dbReference type="PROSITE" id="PS50042"/>
    </source>
</evidence>
<proteinExistence type="predicted"/>
<gene>
    <name evidence="6" type="ORF">SMa1141</name>
</gene>
<dbReference type="EMBL" id="AE006469">
    <property type="protein sequence ID" value="AAK65275.1"/>
    <property type="molecule type" value="Genomic_DNA"/>
</dbReference>
<dbReference type="CDD" id="cd00092">
    <property type="entry name" value="HTH_CRP"/>
    <property type="match status" value="1"/>
</dbReference>
<organism evidence="6 7">
    <name type="scientific">Rhizobium meliloti (strain 1021)</name>
    <name type="common">Ensifer meliloti</name>
    <name type="synonym">Sinorhizobium meliloti</name>
    <dbReference type="NCBI Taxonomy" id="266834"/>
    <lineage>
        <taxon>Bacteria</taxon>
        <taxon>Pseudomonadati</taxon>
        <taxon>Pseudomonadota</taxon>
        <taxon>Alphaproteobacteria</taxon>
        <taxon>Hyphomicrobiales</taxon>
        <taxon>Rhizobiaceae</taxon>
        <taxon>Sinorhizobium/Ensifer group</taxon>
        <taxon>Sinorhizobium</taxon>
    </lineage>
</organism>
<dbReference type="AlphaFoldDB" id="Q92Z75"/>
<dbReference type="InterPro" id="IPR018335">
    <property type="entry name" value="Tscrpt_reg_HTH_Crp-type_CS"/>
</dbReference>
<dbReference type="PROSITE" id="PS50042">
    <property type="entry name" value="CNMP_BINDING_3"/>
    <property type="match status" value="1"/>
</dbReference>
<dbReference type="PROSITE" id="PS51063">
    <property type="entry name" value="HTH_CRP_2"/>
    <property type="match status" value="1"/>
</dbReference>